<evidence type="ECO:0000256" key="1">
    <source>
        <dbReference type="ARBA" id="ARBA00022614"/>
    </source>
</evidence>
<evidence type="ECO:0008006" key="12">
    <source>
        <dbReference type="Google" id="ProtNLM"/>
    </source>
</evidence>
<dbReference type="Gene3D" id="3.80.10.10">
    <property type="entry name" value="Ribonuclease Inhibitor"/>
    <property type="match status" value="3"/>
</dbReference>
<dbReference type="Gene3D" id="3.40.50.300">
    <property type="entry name" value="P-loop containing nucleotide triphosphate hydrolases"/>
    <property type="match status" value="1"/>
</dbReference>
<dbReference type="Pfam" id="PF25019">
    <property type="entry name" value="LRR_R13L1-DRL21"/>
    <property type="match status" value="1"/>
</dbReference>
<dbReference type="InterPro" id="IPR041118">
    <property type="entry name" value="Rx_N"/>
</dbReference>
<dbReference type="InterPro" id="IPR002182">
    <property type="entry name" value="NB-ARC"/>
</dbReference>
<feature type="compositionally biased region" description="Basic and acidic residues" evidence="6">
    <location>
        <begin position="808"/>
        <end position="817"/>
    </location>
</feature>
<dbReference type="Pfam" id="PF00931">
    <property type="entry name" value="NB-ARC"/>
    <property type="match status" value="1"/>
</dbReference>
<dbReference type="GO" id="GO:0006952">
    <property type="term" value="P:defense response"/>
    <property type="evidence" value="ECO:0007669"/>
    <property type="project" value="UniProtKB-KW"/>
</dbReference>
<feature type="compositionally biased region" description="Polar residues" evidence="6">
    <location>
        <begin position="737"/>
        <end position="746"/>
    </location>
</feature>
<evidence type="ECO:0000259" key="9">
    <source>
        <dbReference type="Pfam" id="PF25019"/>
    </source>
</evidence>
<proteinExistence type="predicted"/>
<evidence type="ECO:0000259" key="7">
    <source>
        <dbReference type="Pfam" id="PF00931"/>
    </source>
</evidence>
<dbReference type="InterPro" id="IPR027417">
    <property type="entry name" value="P-loop_NTPase"/>
</dbReference>
<dbReference type="AlphaFoldDB" id="A0AA39RKF5"/>
<evidence type="ECO:0000313" key="11">
    <source>
        <dbReference type="Proteomes" id="UP001168877"/>
    </source>
</evidence>
<dbReference type="SUPFAM" id="SSF52058">
    <property type="entry name" value="L domain-like"/>
    <property type="match status" value="2"/>
</dbReference>
<feature type="compositionally biased region" description="Low complexity" evidence="6">
    <location>
        <begin position="641"/>
        <end position="656"/>
    </location>
</feature>
<dbReference type="PANTHER" id="PTHR36766:SF51">
    <property type="entry name" value="DISEASE RESISTANCE RPP13-LIKE PROTEIN 1"/>
    <property type="match status" value="1"/>
</dbReference>
<dbReference type="InterPro" id="IPR056789">
    <property type="entry name" value="LRR_R13L1-DRL21"/>
</dbReference>
<evidence type="ECO:0000256" key="3">
    <source>
        <dbReference type="ARBA" id="ARBA00022741"/>
    </source>
</evidence>
<sequence>MSEKLMAHENENMFESSGSNSFSSGFLKPLEDMISSPVVSDFFGRLKLNQKWLNGFKSHLQSLDRILGDAESKAYVNKQVKAWLDKLNEVSYDLEDLLDEIFTEELYKSRNRKIRIQEIFSAKLGSLEKVIKRRLKEITEKIENLRNQGDKLGLHDASRIRREPCQLSVGRDRSKDESQVIGRDDDKKDILKMLFSDADHQTHVITMVGKRGIGKTTLAQLVYNDERVKKQFEFKAWIHVSEDFDDLSLTKAISNAFTNRPSYIEDLVILHTNLKKHLYRKKFLLVLDNLTMRFDWRNLQEVLTAGEKGSRIIVTTCHPELQETMGTLPAFTVRGTYLKEMPADMGCLTNLQDLSNFIVGKDSGSKIKALGALSNLQGTLLISQLENVISAGDAYYAKLKKKKHLEGLILRWSYNRVDSQYDTDVLEHLKPNRNLEELRIFCYGGTRFPNWLGDSSFFKMKFLCLTDCDNCSHLPPLGQLPSLTELNIRSINGVKKVGQEFYGKNTSSDKPFPSLEILEIWEMSEWEEWISPEVEGEVFPCLKRIQISRCRKLAKCSPLCFPPSAEVEIYGCPLLRVPVAEIFLQLRDGKKLQFGSDDKAIGRPPIRPVMEEVQLPDSYGVQLKHESEIASQSLEHRTDVPTTSHSSPPESSILSTELALPKLPVTVEKQLHEGNSRKKKLLERPSTSRLSEVEELQLPDINVVQSTDVSTTSSRPPPEYSKHLIEDSSAKHVGVSDNYSASTEISSDTDDPINDEGNKAQFRRNEKLLDKPSTSRLQEIEELQLPDSNVVQSADVSVTSNRPLPESSKLKTEDSTVKHRGASDNSSASSDTDDPINVWYDEESLEDISSPEQESLNVSEISQLKRLPLKLYSLKIEECKALKSLPEELMHSNLRHLYIIDCQFLKSIQASHLPVPLKTLYIRKCKKLKFLSAEETMGKHTSVEHLCIESSCDPLKSFPLTLFPKLKNLTIWDCVNFNSISITEDHMSLNSLEIRDCTNLESLSKGGLRTPNLTSILLSNCKNLKQLPGQLHELKFLQSLFINECPELDSIPEGGLPSSLNLLRISSCHKLTPGLQWGLHQLNTFSRIEMEGGCRDLESFPEQNLLPRNLNSLQISRFPNLKILNYKGLQHLTSLQTLKINSCDKLQSLPEEGLPSSLTCNGFIKGPLEFKMK</sequence>
<evidence type="ECO:0000313" key="10">
    <source>
        <dbReference type="EMBL" id="KAK0574499.1"/>
    </source>
</evidence>
<comment type="caution">
    <text evidence="10">The sequence shown here is derived from an EMBL/GenBank/DDBJ whole genome shotgun (WGS) entry which is preliminary data.</text>
</comment>
<dbReference type="GO" id="GO:0051707">
    <property type="term" value="P:response to other organism"/>
    <property type="evidence" value="ECO:0007669"/>
    <property type="project" value="UniProtKB-ARBA"/>
</dbReference>
<feature type="region of interest" description="Disordered" evidence="6">
    <location>
        <begin position="791"/>
        <end position="836"/>
    </location>
</feature>
<protein>
    <recommendedName>
        <fullName evidence="12">Disease resistance RPP13-like protein 1</fullName>
    </recommendedName>
</protein>
<feature type="compositionally biased region" description="Basic and acidic residues" evidence="6">
    <location>
        <begin position="720"/>
        <end position="730"/>
    </location>
</feature>
<feature type="compositionally biased region" description="Polar residues" evidence="6">
    <location>
        <begin position="791"/>
        <end position="802"/>
    </location>
</feature>
<keyword evidence="5" id="KW-0067">ATP-binding</keyword>
<feature type="domain" description="Disease resistance N-terminal" evidence="8">
    <location>
        <begin position="30"/>
        <end position="110"/>
    </location>
</feature>
<gene>
    <name evidence="10" type="ORF">LWI29_024622</name>
</gene>
<organism evidence="10 11">
    <name type="scientific">Acer saccharum</name>
    <name type="common">Sugar maple</name>
    <dbReference type="NCBI Taxonomy" id="4024"/>
    <lineage>
        <taxon>Eukaryota</taxon>
        <taxon>Viridiplantae</taxon>
        <taxon>Streptophyta</taxon>
        <taxon>Embryophyta</taxon>
        <taxon>Tracheophyta</taxon>
        <taxon>Spermatophyta</taxon>
        <taxon>Magnoliopsida</taxon>
        <taxon>eudicotyledons</taxon>
        <taxon>Gunneridae</taxon>
        <taxon>Pentapetalae</taxon>
        <taxon>rosids</taxon>
        <taxon>malvids</taxon>
        <taxon>Sapindales</taxon>
        <taxon>Sapindaceae</taxon>
        <taxon>Hippocastanoideae</taxon>
        <taxon>Acereae</taxon>
        <taxon>Acer</taxon>
    </lineage>
</organism>
<feature type="compositionally biased region" description="Low complexity" evidence="6">
    <location>
        <begin position="703"/>
        <end position="714"/>
    </location>
</feature>
<evidence type="ECO:0000256" key="6">
    <source>
        <dbReference type="SAM" id="MobiDB-lite"/>
    </source>
</evidence>
<keyword evidence="11" id="KW-1185">Reference proteome</keyword>
<dbReference type="Proteomes" id="UP001168877">
    <property type="component" value="Unassembled WGS sequence"/>
</dbReference>
<evidence type="ECO:0000259" key="8">
    <source>
        <dbReference type="Pfam" id="PF18052"/>
    </source>
</evidence>
<name>A0AA39RKF5_ACESA</name>
<dbReference type="Pfam" id="PF18052">
    <property type="entry name" value="Rx_N"/>
    <property type="match status" value="1"/>
</dbReference>
<keyword evidence="1" id="KW-0433">Leucine-rich repeat</keyword>
<keyword evidence="3" id="KW-0547">Nucleotide-binding</keyword>
<evidence type="ECO:0000256" key="5">
    <source>
        <dbReference type="ARBA" id="ARBA00022840"/>
    </source>
</evidence>
<reference evidence="10" key="2">
    <citation type="submission" date="2023-06" db="EMBL/GenBank/DDBJ databases">
        <authorList>
            <person name="Swenson N.G."/>
            <person name="Wegrzyn J.L."/>
            <person name="Mcevoy S.L."/>
        </authorList>
    </citation>
    <scope>NUCLEOTIDE SEQUENCE</scope>
    <source>
        <strain evidence="10">NS2018</strain>
        <tissue evidence="10">Leaf</tissue>
    </source>
</reference>
<dbReference type="SUPFAM" id="SSF52540">
    <property type="entry name" value="P-loop containing nucleoside triphosphate hydrolases"/>
    <property type="match status" value="1"/>
</dbReference>
<dbReference type="GO" id="GO:0005524">
    <property type="term" value="F:ATP binding"/>
    <property type="evidence" value="ECO:0007669"/>
    <property type="project" value="UniProtKB-KW"/>
</dbReference>
<dbReference type="EMBL" id="JAUESC010000387">
    <property type="protein sequence ID" value="KAK0574499.1"/>
    <property type="molecule type" value="Genomic_DNA"/>
</dbReference>
<reference evidence="10" key="1">
    <citation type="journal article" date="2022" name="Plant J.">
        <title>Strategies of tolerance reflected in two North American maple genomes.</title>
        <authorList>
            <person name="McEvoy S.L."/>
            <person name="Sezen U.U."/>
            <person name="Trouern-Trend A."/>
            <person name="McMahon S.M."/>
            <person name="Schaberg P.G."/>
            <person name="Yang J."/>
            <person name="Wegrzyn J.L."/>
            <person name="Swenson N.G."/>
        </authorList>
    </citation>
    <scope>NUCLEOTIDE SEQUENCE</scope>
    <source>
        <strain evidence="10">NS2018</strain>
    </source>
</reference>
<accession>A0AA39RKF5</accession>
<keyword evidence="2" id="KW-0677">Repeat</keyword>
<feature type="domain" description="R13L1/DRL21-like LRR repeat region" evidence="9">
    <location>
        <begin position="367"/>
        <end position="490"/>
    </location>
</feature>
<dbReference type="PRINTS" id="PR00364">
    <property type="entry name" value="DISEASERSIST"/>
</dbReference>
<dbReference type="InterPro" id="IPR032675">
    <property type="entry name" value="LRR_dom_sf"/>
</dbReference>
<dbReference type="PANTHER" id="PTHR36766">
    <property type="entry name" value="PLANT BROAD-SPECTRUM MILDEW RESISTANCE PROTEIN RPW8"/>
    <property type="match status" value="1"/>
</dbReference>
<dbReference type="GO" id="GO:0043531">
    <property type="term" value="F:ADP binding"/>
    <property type="evidence" value="ECO:0007669"/>
    <property type="project" value="InterPro"/>
</dbReference>
<dbReference type="Gene3D" id="1.20.5.4130">
    <property type="match status" value="1"/>
</dbReference>
<evidence type="ECO:0000256" key="4">
    <source>
        <dbReference type="ARBA" id="ARBA00022821"/>
    </source>
</evidence>
<keyword evidence="4" id="KW-0611">Plant defense</keyword>
<evidence type="ECO:0000256" key="2">
    <source>
        <dbReference type="ARBA" id="ARBA00022737"/>
    </source>
</evidence>
<feature type="domain" description="NB-ARC" evidence="7">
    <location>
        <begin position="184"/>
        <end position="338"/>
    </location>
</feature>
<feature type="region of interest" description="Disordered" evidence="6">
    <location>
        <begin position="632"/>
        <end position="775"/>
    </location>
</feature>